<organism evidence="5 6">
    <name type="scientific">Alkaliphilus pronyensis</name>
    <dbReference type="NCBI Taxonomy" id="1482732"/>
    <lineage>
        <taxon>Bacteria</taxon>
        <taxon>Bacillati</taxon>
        <taxon>Bacillota</taxon>
        <taxon>Clostridia</taxon>
        <taxon>Peptostreptococcales</taxon>
        <taxon>Natronincolaceae</taxon>
        <taxon>Alkaliphilus</taxon>
    </lineage>
</organism>
<keyword evidence="1 3" id="KW-0732">Signal</keyword>
<dbReference type="InterPro" id="IPR014755">
    <property type="entry name" value="Cu-Rt/internalin_Ig-like"/>
</dbReference>
<feature type="signal peptide" evidence="3">
    <location>
        <begin position="1"/>
        <end position="23"/>
    </location>
</feature>
<reference evidence="5 6" key="1">
    <citation type="submission" date="2019-10" db="EMBL/GenBank/DDBJ databases">
        <title>Alkaliphilus serpentinus sp. nov. and Alkaliphilus pronyensis sp. nov., two novel anaerobic alkaliphilic species isolated from the serpentinized-hosted hydrothermal field of the Prony Bay (New Caledonia).</title>
        <authorList>
            <person name="Postec A."/>
        </authorList>
    </citation>
    <scope>NUCLEOTIDE SEQUENCE [LARGE SCALE GENOMIC DNA]</scope>
    <source>
        <strain evidence="5 6">LacV</strain>
    </source>
</reference>
<feature type="chain" id="PRO_5026005116" description="SLH domain-containing protein" evidence="3">
    <location>
        <begin position="24"/>
        <end position="963"/>
    </location>
</feature>
<protein>
    <recommendedName>
        <fullName evidence="4">SLH domain-containing protein</fullName>
    </recommendedName>
</protein>
<dbReference type="PROSITE" id="PS51272">
    <property type="entry name" value="SLH"/>
    <property type="match status" value="1"/>
</dbReference>
<dbReference type="OrthoDB" id="2077894at2"/>
<name>A0A6I0FFL5_9FIRM</name>
<dbReference type="EMBL" id="WBZC01000026">
    <property type="protein sequence ID" value="KAB3534751.1"/>
    <property type="molecule type" value="Genomic_DNA"/>
</dbReference>
<evidence type="ECO:0000259" key="4">
    <source>
        <dbReference type="PROSITE" id="PS51272"/>
    </source>
</evidence>
<dbReference type="InterPro" id="IPR001119">
    <property type="entry name" value="SLH_dom"/>
</dbReference>
<dbReference type="AlphaFoldDB" id="A0A6I0FFL5"/>
<keyword evidence="6" id="KW-1185">Reference proteome</keyword>
<accession>A0A6I0FFL5</accession>
<evidence type="ECO:0000256" key="1">
    <source>
        <dbReference type="ARBA" id="ARBA00022729"/>
    </source>
</evidence>
<gene>
    <name evidence="5" type="ORF">F8154_08490</name>
</gene>
<feature type="domain" description="SLH" evidence="4">
    <location>
        <begin position="75"/>
        <end position="138"/>
    </location>
</feature>
<evidence type="ECO:0000256" key="2">
    <source>
        <dbReference type="ARBA" id="ARBA00022737"/>
    </source>
</evidence>
<dbReference type="Gene3D" id="2.60.40.1220">
    <property type="match status" value="4"/>
</dbReference>
<keyword evidence="2" id="KW-0677">Repeat</keyword>
<dbReference type="RefSeq" id="WP_151861185.1">
    <property type="nucleotide sequence ID" value="NZ_WBZC01000026.1"/>
</dbReference>
<dbReference type="Pfam" id="PF00395">
    <property type="entry name" value="SLH"/>
    <property type="match status" value="1"/>
</dbReference>
<evidence type="ECO:0000256" key="3">
    <source>
        <dbReference type="SAM" id="SignalP"/>
    </source>
</evidence>
<dbReference type="Proteomes" id="UP000432715">
    <property type="component" value="Unassembled WGS sequence"/>
</dbReference>
<evidence type="ECO:0000313" key="5">
    <source>
        <dbReference type="EMBL" id="KAB3534751.1"/>
    </source>
</evidence>
<proteinExistence type="predicted"/>
<sequence>MKKILSLVLVLSMVLGSFGFAFANEEAAGMERVVEAGAFGVGGLRLEDVATRAELATIVLRLSGYTDEEIVALNETADYEDVSEDDWFAPFVGLATKEGLFGGYGNGYFGPTDEANYAQLLTVMLRALGYGDELADLAWPNGFLVKAAAVGIPVDFSIDPLAPATREVVGTTMEQSLDVALNGEEMTLAGKLGIEPVEVPVEEPVVTALEVVDVYADNLKEVVVVFNQEVSEETVVDGNFSLNKDKKISTAMLQEDGMTVVLTVQDKLDNQVEYELTVDKVENLAEEAMEKAEVPFEAFDGVLPDVEELVITGPRTFEIKFTEPVTDVADQKVVVKQDKTTLGNKVTVDGTEVVKVEVFTKFVDGKTYTAKISGFEDFAGYANIIRTAEFNYEEDNTPPIAEVTKVEQTYVIVEFNKPVSGLEKASFYHTFNAWKSIGIYSDADMTDAITTKEAVSKAYVKFHGLDNAGDEIVGSRAIPEGETVFGIFGDDIEDNWGNELGDQTFDISVAADKTTPEVTEIKVVAEDKLEVKFSKEVIFENKNIEVLDEDGEEIDGVTVNVLDAGKGKTFEVELGKKLSGEIITVTIEDVKDTTLKENELNLYTELIEVTDKTKPEVKEVYYNIEFDKVDDGDNTFKTKELYVRFSEEVDADTALKASNYAIVFDGADVTILTEDPSFDGVNTRVKLPLTDAQADIIWEEQKLDPTLLKIKLQVINVEDLAENAIKPKLVSLNTDIQTEQFVKVESIEATAKDTLVVKFNDLLSGVTSDAFLVNGGNNFTLTQTEEKGATVLEFVYGSKAFETDKDNVTFEVLFGQGLKNSFGTIILSLDNDPTTEVTQDATSAEFYNSFIKDEITPEIVKYDAGDNKDKYKVERTDASTIKIYFSEQIDKDALSTITFKVEKAKVDMIDTEAGGTVVVLTISQSGTDAIPAAPKVTQENDVIDMSGNTFMAEKALQSIVPTP</sequence>
<evidence type="ECO:0000313" key="6">
    <source>
        <dbReference type="Proteomes" id="UP000432715"/>
    </source>
</evidence>
<comment type="caution">
    <text evidence="5">The sequence shown here is derived from an EMBL/GenBank/DDBJ whole genome shotgun (WGS) entry which is preliminary data.</text>
</comment>